<protein>
    <submittedName>
        <fullName evidence="2">Uncharacterized protein</fullName>
    </submittedName>
</protein>
<evidence type="ECO:0000256" key="1">
    <source>
        <dbReference type="SAM" id="MobiDB-lite"/>
    </source>
</evidence>
<proteinExistence type="predicted"/>
<feature type="region of interest" description="Disordered" evidence="1">
    <location>
        <begin position="559"/>
        <end position="601"/>
    </location>
</feature>
<name>A0A058Z2R4_FONAL</name>
<keyword evidence="3" id="KW-1185">Reference proteome</keyword>
<organism evidence="2">
    <name type="scientific">Fonticula alba</name>
    <name type="common">Slime mold</name>
    <dbReference type="NCBI Taxonomy" id="691883"/>
    <lineage>
        <taxon>Eukaryota</taxon>
        <taxon>Rotosphaerida</taxon>
        <taxon>Fonticulaceae</taxon>
        <taxon>Fonticula</taxon>
    </lineage>
</organism>
<dbReference type="Proteomes" id="UP000030693">
    <property type="component" value="Unassembled WGS sequence"/>
</dbReference>
<reference evidence="2" key="1">
    <citation type="submission" date="2013-04" db="EMBL/GenBank/DDBJ databases">
        <title>The Genome Sequence of Fonticula alba ATCC 38817.</title>
        <authorList>
            <consortium name="The Broad Institute Genomics Platform"/>
            <person name="Russ C."/>
            <person name="Cuomo C."/>
            <person name="Burger G."/>
            <person name="Gray M.W."/>
            <person name="Holland P.W.H."/>
            <person name="King N."/>
            <person name="Lang F.B.F."/>
            <person name="Roger A.J."/>
            <person name="Ruiz-Trillo I."/>
            <person name="Brown M."/>
            <person name="Walker B."/>
            <person name="Young S."/>
            <person name="Zeng Q."/>
            <person name="Gargeya S."/>
            <person name="Fitzgerald M."/>
            <person name="Haas B."/>
            <person name="Abouelleil A."/>
            <person name="Allen A.W."/>
            <person name="Alvarado L."/>
            <person name="Arachchi H.M."/>
            <person name="Berlin A.M."/>
            <person name="Chapman S.B."/>
            <person name="Gainer-Dewar J."/>
            <person name="Goldberg J."/>
            <person name="Griggs A."/>
            <person name="Gujja S."/>
            <person name="Hansen M."/>
            <person name="Howarth C."/>
            <person name="Imamovic A."/>
            <person name="Ireland A."/>
            <person name="Larimer J."/>
            <person name="McCowan C."/>
            <person name="Murphy C."/>
            <person name="Pearson M."/>
            <person name="Poon T.W."/>
            <person name="Priest M."/>
            <person name="Roberts A."/>
            <person name="Saif S."/>
            <person name="Shea T."/>
            <person name="Sisk P."/>
            <person name="Sykes S."/>
            <person name="Wortman J."/>
            <person name="Nusbaum C."/>
            <person name="Birren B."/>
        </authorList>
    </citation>
    <scope>NUCLEOTIDE SEQUENCE [LARGE SCALE GENOMIC DNA]</scope>
    <source>
        <strain evidence="2">ATCC 38817</strain>
    </source>
</reference>
<sequence>MAATVNGTPLVEGSPLAVASIATVLLNASEAALARRDAVSAEWAAEMAAWLADSPLASGQSAIPGPPRSAATPPGMVPWLVAGLHHPDEYHPGGGGAAIDPARLTRIQTLLAASDPLGALRLVDALVLGWSAAGRRPALGPPADLATPRLMQDALDPEDPEGDARPAGPLDPLQFRLAVLRLAVALELYESLRGTPGELILEQMCPPAGSLPEPGPGPWRRFHARCPAWLACIGRLATGLRRTPVAPGPGPGPGARPADMAALLALRSRLLMHMAAAAAAAAAAAGSDGPGPDPDPDHHQAPVEGMSRQALDDQTRREVVSLACRSIRAYPFFWSVWLHLVDRLVDSPNSAEAELVFLSLHRDFRRDVQGAHATGRSAGSAGSGDAGDADSAMACGEAPAMSASAVGLACALVALCARALFYQRTYQPLRALAVHSHFDHLLHLYTSGDRGAPDLGLASPDMCLVLAQVALRSPFLDGQRLRCLTAVGELEQALVGFRHHVSRDPFRLHDLDAYGDALFMQRDVPELARAAAAARDLDRRAPRPTPWWAISTPCGAIMRPPSSPSSGASPRRPGPGPCTLPSPLGRRSPMSRATGAAPGPCSGMSASRCTASMMPFVLSAAPSRSIPATTAGGMASARCMRCSVCTRMPCHITRRPSSTKVAIRGSGRLWPGATTGWGSIAKRAQAARTPSVRCRPTPGRWSFRISCDPIT</sequence>
<accession>A0A058Z2R4</accession>
<dbReference type="EMBL" id="KB932212">
    <property type="protein sequence ID" value="KCV67817.1"/>
    <property type="molecule type" value="Genomic_DNA"/>
</dbReference>
<dbReference type="Gene3D" id="1.25.40.10">
    <property type="entry name" value="Tetratricopeptide repeat domain"/>
    <property type="match status" value="1"/>
</dbReference>
<gene>
    <name evidence="2" type="ORF">H696_05549</name>
</gene>
<evidence type="ECO:0000313" key="3">
    <source>
        <dbReference type="Proteomes" id="UP000030693"/>
    </source>
</evidence>
<dbReference type="RefSeq" id="XP_009497637.1">
    <property type="nucleotide sequence ID" value="XM_009499362.1"/>
</dbReference>
<dbReference type="GeneID" id="20530274"/>
<dbReference type="InterPro" id="IPR011990">
    <property type="entry name" value="TPR-like_helical_dom_sf"/>
</dbReference>
<dbReference type="AlphaFoldDB" id="A0A058Z2R4"/>
<evidence type="ECO:0000313" key="2">
    <source>
        <dbReference type="EMBL" id="KCV67817.1"/>
    </source>
</evidence>